<dbReference type="InterPro" id="IPR001878">
    <property type="entry name" value="Znf_CCHC"/>
</dbReference>
<keyword evidence="1" id="KW-0862">Zinc</keyword>
<evidence type="ECO:0000259" key="3">
    <source>
        <dbReference type="PROSITE" id="PS50158"/>
    </source>
</evidence>
<accession>A0A6L2KBJ8</accession>
<dbReference type="AlphaFoldDB" id="A0A6L2KBJ8"/>
<protein>
    <recommendedName>
        <fullName evidence="3">CCHC-type domain-containing protein</fullName>
    </recommendedName>
</protein>
<dbReference type="GO" id="GO:0003676">
    <property type="term" value="F:nucleic acid binding"/>
    <property type="evidence" value="ECO:0007669"/>
    <property type="project" value="InterPro"/>
</dbReference>
<sequence length="1026" mass="116796">MTDLLFTPQHNMVAYLEKTEGNAEFHQIVNFLTSSSIYLALTISPTIYASNIEQFWNTANSQTINDEKQIYAIVDGKTVVTTESSMRRDLLFTNDNRITCLTNAQIFENLPLMGYKEGTGFPHTKGPNFLDPSIDVEVVHKEGGEGSSSGLRRQETMEGTMAYIRFEGAPIQSSDPPLLTGGHTPGSDEGSMTLKELIDLCILLSQKVLDLENVKTAQAKEIACLQKRVTKLEQRQSLRILGFHPFKAGTSRRHSLGWRNVSKQRRKNLKSQQKFQDIDDLVKEEVIVEDNGSGEKGGSTTETVSTARPEVSAGEPKTPPTTTTLFDDKDVTIVDTLTKKRDQDQTERDLEVALKIQAELDEEVKTERERQEEASKAALAKLYDEVQAHIDVDHELAARLTYEEQEKYTVKERSKLLAEFFKRRKKHIAKERAEAIRSKPDTKTQLRNLMMTYLKHTGSSSKQKSPKKKKVNDQEFEDSDKVLKKWLKVVLDDDKSINYKTLDVKSPIVDCESQVLGTMVVRDVHVYKLTRLDRSYRHFLTFSRMLEVLDRQDVLDLHKIVIERFPANDPEGYDLILWGDLKTLMESSEDDEIWKNQQDWKLLIWKLYETCRVHTLILDDSLVSINMFVEKMNTFVNPLATPSIKPKNVKEAMTDPAWIESMQEDLLQFKRLDKMSPKKRTTRASPATTTTTTTPVTNAQLKALIDQGVADALVARDADRSMSSDDSHNSGTGERRQAPLARECAYSYFMKCKPLYFKGTKRVVELTQWNVVHDVAYAMTCTNLKKKMTDKYCPRGKIKKLAVEMLNLKVKGTDVVSYNQSFQELALMRVRMFLEESDKTEKYVSGFPDMIYRSMMESKPKTMQDAIEFATELMDKKISTLAERQAENKRNLDNNNQAQQHPPKKQGVSIAYTIKPGERKEYARTLPLCNKCKFHHNGQCTVKCANCKRVGHLTRDCRGPATTNNRRNPTCYECGNQGHYMSYCPELKNQNHRNQVGGTGARGMVHALGGGETNQDLNDIEDVINA</sequence>
<feature type="region of interest" description="Disordered" evidence="2">
    <location>
        <begin position="889"/>
        <end position="909"/>
    </location>
</feature>
<dbReference type="InterPro" id="IPR036875">
    <property type="entry name" value="Znf_CCHC_sf"/>
</dbReference>
<keyword evidence="1" id="KW-0479">Metal-binding</keyword>
<name>A0A6L2KBJ8_TANCI</name>
<evidence type="ECO:0000256" key="1">
    <source>
        <dbReference type="PROSITE-ProRule" id="PRU00047"/>
    </source>
</evidence>
<dbReference type="SMART" id="SM00343">
    <property type="entry name" value="ZnF_C2HC"/>
    <property type="match status" value="2"/>
</dbReference>
<dbReference type="EMBL" id="BKCJ010002112">
    <property type="protein sequence ID" value="GEU46339.1"/>
    <property type="molecule type" value="Genomic_DNA"/>
</dbReference>
<proteinExistence type="predicted"/>
<evidence type="ECO:0000313" key="5">
    <source>
        <dbReference type="EMBL" id="GEU54083.1"/>
    </source>
</evidence>
<gene>
    <name evidence="4" type="ORF">Tci_018317</name>
    <name evidence="5" type="ORF">Tci_026061</name>
</gene>
<dbReference type="EMBL" id="BKCJ010003274">
    <property type="protein sequence ID" value="GEU54083.1"/>
    <property type="molecule type" value="Genomic_DNA"/>
</dbReference>
<evidence type="ECO:0000313" key="4">
    <source>
        <dbReference type="EMBL" id="GEU46339.1"/>
    </source>
</evidence>
<keyword evidence="1" id="KW-0863">Zinc-finger</keyword>
<dbReference type="SUPFAM" id="SSF57756">
    <property type="entry name" value="Retrovirus zinc finger-like domains"/>
    <property type="match status" value="1"/>
</dbReference>
<evidence type="ECO:0000256" key="2">
    <source>
        <dbReference type="SAM" id="MobiDB-lite"/>
    </source>
</evidence>
<dbReference type="Gene3D" id="4.10.60.10">
    <property type="entry name" value="Zinc finger, CCHC-type"/>
    <property type="match status" value="1"/>
</dbReference>
<dbReference type="GO" id="GO:0008270">
    <property type="term" value="F:zinc ion binding"/>
    <property type="evidence" value="ECO:0007669"/>
    <property type="project" value="UniProtKB-KW"/>
</dbReference>
<feature type="domain" description="CCHC-type" evidence="3">
    <location>
        <begin position="943"/>
        <end position="958"/>
    </location>
</feature>
<comment type="caution">
    <text evidence="4">The sequence shown here is derived from an EMBL/GenBank/DDBJ whole genome shotgun (WGS) entry which is preliminary data.</text>
</comment>
<feature type="region of interest" description="Disordered" evidence="2">
    <location>
        <begin position="290"/>
        <end position="325"/>
    </location>
</feature>
<reference evidence="4" key="1">
    <citation type="journal article" date="2019" name="Sci. Rep.">
        <title>Draft genome of Tanacetum cinerariifolium, the natural source of mosquito coil.</title>
        <authorList>
            <person name="Yamashiro T."/>
            <person name="Shiraishi A."/>
            <person name="Satake H."/>
            <person name="Nakayama K."/>
        </authorList>
    </citation>
    <scope>NUCLEOTIDE SEQUENCE</scope>
</reference>
<feature type="domain" description="CCHC-type" evidence="3">
    <location>
        <begin position="971"/>
        <end position="986"/>
    </location>
</feature>
<dbReference type="PROSITE" id="PS50158">
    <property type="entry name" value="ZF_CCHC"/>
    <property type="match status" value="2"/>
</dbReference>
<organism evidence="4">
    <name type="scientific">Tanacetum cinerariifolium</name>
    <name type="common">Dalmatian daisy</name>
    <name type="synonym">Chrysanthemum cinerariifolium</name>
    <dbReference type="NCBI Taxonomy" id="118510"/>
    <lineage>
        <taxon>Eukaryota</taxon>
        <taxon>Viridiplantae</taxon>
        <taxon>Streptophyta</taxon>
        <taxon>Embryophyta</taxon>
        <taxon>Tracheophyta</taxon>
        <taxon>Spermatophyta</taxon>
        <taxon>Magnoliopsida</taxon>
        <taxon>eudicotyledons</taxon>
        <taxon>Gunneridae</taxon>
        <taxon>Pentapetalae</taxon>
        <taxon>asterids</taxon>
        <taxon>campanulids</taxon>
        <taxon>Asterales</taxon>
        <taxon>Asteraceae</taxon>
        <taxon>Asteroideae</taxon>
        <taxon>Anthemideae</taxon>
        <taxon>Anthemidinae</taxon>
        <taxon>Tanacetum</taxon>
    </lineage>
</organism>